<proteinExistence type="predicted"/>
<dbReference type="AlphaFoldDB" id="A0A6I7D8Z3"/>
<evidence type="ECO:0000313" key="2">
    <source>
        <dbReference type="EMBL" id="QHN10382.1"/>
    </source>
</evidence>
<organism evidence="2 3">
    <name type="scientific">Proteus columbae</name>
    <dbReference type="NCBI Taxonomy" id="1987580"/>
    <lineage>
        <taxon>Bacteria</taxon>
        <taxon>Pseudomonadati</taxon>
        <taxon>Pseudomonadota</taxon>
        <taxon>Gammaproteobacteria</taxon>
        <taxon>Enterobacterales</taxon>
        <taxon>Morganellaceae</taxon>
        <taxon>Proteus</taxon>
    </lineage>
</organism>
<dbReference type="KEGG" id="pcol:F1325_07855"/>
<dbReference type="EMBL" id="CP043925">
    <property type="protein sequence ID" value="QHN10382.1"/>
    <property type="molecule type" value="Genomic_DNA"/>
</dbReference>
<gene>
    <name evidence="2" type="ORF">F1325_07855</name>
</gene>
<accession>A0A6I7D8Z3</accession>
<reference evidence="2 3" key="1">
    <citation type="submission" date="2019-09" db="EMBL/GenBank/DDBJ databases">
        <title>Emergence of a chromosome-mediated tetracycline resistance gene in Proteus strain.</title>
        <authorList>
            <person name="He D."/>
            <person name="Wang L."/>
        </authorList>
    </citation>
    <scope>NUCLEOTIDE SEQUENCE [LARGE SCALE GENOMIC DNA]</scope>
    <source>
        <strain evidence="2 3">T60</strain>
    </source>
</reference>
<protein>
    <submittedName>
        <fullName evidence="2">NinG family protein</fullName>
    </submittedName>
</protein>
<feature type="coiled-coil region" evidence="1">
    <location>
        <begin position="44"/>
        <end position="71"/>
    </location>
</feature>
<dbReference type="Proteomes" id="UP000464700">
    <property type="component" value="Chromosome"/>
</dbReference>
<dbReference type="InterPro" id="IPR008713">
    <property type="entry name" value="Phage_lambda_NinG"/>
</dbReference>
<keyword evidence="3" id="KW-1185">Reference proteome</keyword>
<evidence type="ECO:0000313" key="3">
    <source>
        <dbReference type="Proteomes" id="UP000464700"/>
    </source>
</evidence>
<sequence length="221" mass="26496">MDKSKDNRMKVLRRRRCKICKEWFHPKYSNIWWCCPEHGAELAIKQRNKEKEKALVKLKKAQREKEIKARDKLKARKLAVKPTSYFIKQAQTAFNQYIRLRDHDEPCISCGETNPPDLHGGQWDCGHFLSVGSHPELRFDERNAYKQCKSCNGGSGRFTHKNASVSQKYEEKLIEKFGQELVDWLRGPHELPHWRREDYIQIRDKYREKVRQLKREREMKV</sequence>
<dbReference type="Pfam" id="PF05766">
    <property type="entry name" value="NinG"/>
    <property type="match status" value="1"/>
</dbReference>
<evidence type="ECO:0000256" key="1">
    <source>
        <dbReference type="SAM" id="Coils"/>
    </source>
</evidence>
<keyword evidence="1" id="KW-0175">Coiled coil</keyword>
<name>A0A6I7D8Z3_9GAMM</name>